<evidence type="ECO:0000313" key="1">
    <source>
        <dbReference type="EMBL" id="KKM76321.1"/>
    </source>
</evidence>
<name>A0A0F9KNH9_9ZZZZ</name>
<feature type="non-terminal residue" evidence="1">
    <location>
        <position position="1"/>
    </location>
</feature>
<organism evidence="1">
    <name type="scientific">marine sediment metagenome</name>
    <dbReference type="NCBI Taxonomy" id="412755"/>
    <lineage>
        <taxon>unclassified sequences</taxon>
        <taxon>metagenomes</taxon>
        <taxon>ecological metagenomes</taxon>
    </lineage>
</organism>
<dbReference type="AlphaFoldDB" id="A0A0F9KNH9"/>
<sequence>EETKQKMRKPKSEEHKQNVIDAIKELPEIFCQYCNKNFELVPNFVEYGLGNFVKLPYSINRNTNTKCVILDENFDLAKQKVFIIDELVKQIHKQKQIEKKRDRNKSEVDLSKWKSLDKDDIYFFSKLRHCLKEIVKGNRQATGGHGHDMRMALANDLFKLKAPLSTRINAFTRQKDFKPDYSKYQIEDLEMRCRRSNQFFTSNCKTIAKWGYCYPDCPYRYRSKEVSEDDIVNLLLDTNDNTDIKKYEGIKGGWEEVRGLLNEKINNGIDSREYVIKTTRSGTTTNVILETVESNKKLLMIAPTIRICDITVKDALKLTDKKVSLFRLGSNKDLCIKLLERIKNTQSLGEFPFLLKEDCRNCVYNAHVCCAKHTYYREKCNDCYTINKNREKCNWRRAVEDIQDYDIIYITIAKMYALTKTTDPEAQKIFKTIQEHVDVIFLDEISNILDVGSEGIIFREKADKIYRQVANEVNFPDNFDIDYEKLVEFMDKRLNKQQKEIWYALKDFVKAIDRIHNQWSHLNRLDEFYKINSPLFKIIKKNDDYYKKKKIRGSGDIDWLTIYQYIIDYSEETDYYPRFVVNLLILAKYRQIYIQYTSPLRYIFKMELLPSKPIKEFIDFLNELSEHCQFFTTDATEPPIDINKMFPNLQELIINDPMNTAITQTVYPDNHTTNISKMKSLRFYLDGIIQYIKIHTNPNTMIITQNIITSIILRKILTKDKHYKHITYFRSPLTIGTPSSCRNIITIGSPYPPKNSHRWLADLFLKEDLVDKEKFDIESLTRHLEYYNAKSTFFQGISRGKDPKGEVESTVYCYGLNKYQIIQLLRFPIGIPNIN</sequence>
<accession>A0A0F9KNH9</accession>
<protein>
    <submittedName>
        <fullName evidence="1">Uncharacterized protein</fullName>
    </submittedName>
</protein>
<comment type="caution">
    <text evidence="1">The sequence shown here is derived from an EMBL/GenBank/DDBJ whole genome shotgun (WGS) entry which is preliminary data.</text>
</comment>
<dbReference type="EMBL" id="LAZR01008829">
    <property type="protein sequence ID" value="KKM76321.1"/>
    <property type="molecule type" value="Genomic_DNA"/>
</dbReference>
<proteinExistence type="predicted"/>
<reference evidence="1" key="1">
    <citation type="journal article" date="2015" name="Nature">
        <title>Complex archaea that bridge the gap between prokaryotes and eukaryotes.</title>
        <authorList>
            <person name="Spang A."/>
            <person name="Saw J.H."/>
            <person name="Jorgensen S.L."/>
            <person name="Zaremba-Niedzwiedzka K."/>
            <person name="Martijn J."/>
            <person name="Lind A.E."/>
            <person name="van Eijk R."/>
            <person name="Schleper C."/>
            <person name="Guy L."/>
            <person name="Ettema T.J."/>
        </authorList>
    </citation>
    <scope>NUCLEOTIDE SEQUENCE</scope>
</reference>
<gene>
    <name evidence="1" type="ORF">LCGC14_1381340</name>
</gene>